<dbReference type="Pfam" id="PF02263">
    <property type="entry name" value="GBP"/>
    <property type="match status" value="1"/>
</dbReference>
<dbReference type="OrthoDB" id="7788754at2759"/>
<accession>A0A401TUB3</accession>
<dbReference type="PROSITE" id="PS51715">
    <property type="entry name" value="G_GB1_RHD3"/>
    <property type="match status" value="1"/>
</dbReference>
<feature type="domain" description="GB1/RHD3-type G" evidence="4">
    <location>
        <begin position="39"/>
        <end position="98"/>
    </location>
</feature>
<gene>
    <name evidence="5" type="ORF">chiPu_0030504</name>
</gene>
<comment type="caution">
    <text evidence="5">The sequence shown here is derived from an EMBL/GenBank/DDBJ whole genome shotgun (WGS) entry which is preliminary data.</text>
</comment>
<dbReference type="InterPro" id="IPR015894">
    <property type="entry name" value="Guanylate-bd_N"/>
</dbReference>
<evidence type="ECO:0000256" key="2">
    <source>
        <dbReference type="ARBA" id="ARBA00023134"/>
    </source>
</evidence>
<dbReference type="Gene3D" id="3.40.50.300">
    <property type="entry name" value="P-loop containing nucleotide triphosphate hydrolases"/>
    <property type="match status" value="1"/>
</dbReference>
<evidence type="ECO:0000313" key="5">
    <source>
        <dbReference type="EMBL" id="GCC46221.1"/>
    </source>
</evidence>
<reference evidence="5 6" key="1">
    <citation type="journal article" date="2018" name="Nat. Ecol. Evol.">
        <title>Shark genomes provide insights into elasmobranch evolution and the origin of vertebrates.</title>
        <authorList>
            <person name="Hara Y"/>
            <person name="Yamaguchi K"/>
            <person name="Onimaru K"/>
            <person name="Kadota M"/>
            <person name="Koyanagi M"/>
            <person name="Keeley SD"/>
            <person name="Tatsumi K"/>
            <person name="Tanaka K"/>
            <person name="Motone F"/>
            <person name="Kageyama Y"/>
            <person name="Nozu R"/>
            <person name="Adachi N"/>
            <person name="Nishimura O"/>
            <person name="Nakagawa R"/>
            <person name="Tanegashima C"/>
            <person name="Kiyatake I"/>
            <person name="Matsumoto R"/>
            <person name="Murakumo K"/>
            <person name="Nishida K"/>
            <person name="Terakita A"/>
            <person name="Kuratani S"/>
            <person name="Sato K"/>
            <person name="Hyodo S Kuraku.S."/>
        </authorList>
    </citation>
    <scope>NUCLEOTIDE SEQUENCE [LARGE SCALE GENOMIC DNA]</scope>
</reference>
<keyword evidence="6" id="KW-1185">Reference proteome</keyword>
<dbReference type="GO" id="GO:0003924">
    <property type="term" value="F:GTPase activity"/>
    <property type="evidence" value="ECO:0007669"/>
    <property type="project" value="InterPro"/>
</dbReference>
<dbReference type="AlphaFoldDB" id="A0A401TUB3"/>
<dbReference type="GO" id="GO:0005525">
    <property type="term" value="F:GTP binding"/>
    <property type="evidence" value="ECO:0007669"/>
    <property type="project" value="UniProtKB-KW"/>
</dbReference>
<dbReference type="STRING" id="137246.A0A401TUB3"/>
<dbReference type="InterPro" id="IPR027417">
    <property type="entry name" value="P-loop_NTPase"/>
</dbReference>
<keyword evidence="2" id="KW-0342">GTP-binding</keyword>
<sequence>MSCQLARSLQIIRFEKNDHSFQLDTKALESILLGEAVQDLNVVLLAVAGAFRKGKSFLLDFMLRFMYKQVVVPRPPHAASQTPLPVWTHARKHRRVTA</sequence>
<name>A0A401TUB3_CHIPU</name>
<evidence type="ECO:0000313" key="6">
    <source>
        <dbReference type="Proteomes" id="UP000287033"/>
    </source>
</evidence>
<proteinExistence type="inferred from homology"/>
<evidence type="ECO:0000259" key="4">
    <source>
        <dbReference type="PROSITE" id="PS51715"/>
    </source>
</evidence>
<keyword evidence="1" id="KW-0547">Nucleotide-binding</keyword>
<evidence type="ECO:0000256" key="1">
    <source>
        <dbReference type="ARBA" id="ARBA00022741"/>
    </source>
</evidence>
<organism evidence="5 6">
    <name type="scientific">Chiloscyllium punctatum</name>
    <name type="common">Brownbanded bambooshark</name>
    <name type="synonym">Hemiscyllium punctatum</name>
    <dbReference type="NCBI Taxonomy" id="137246"/>
    <lineage>
        <taxon>Eukaryota</taxon>
        <taxon>Metazoa</taxon>
        <taxon>Chordata</taxon>
        <taxon>Craniata</taxon>
        <taxon>Vertebrata</taxon>
        <taxon>Chondrichthyes</taxon>
        <taxon>Elasmobranchii</taxon>
        <taxon>Galeomorphii</taxon>
        <taxon>Galeoidea</taxon>
        <taxon>Orectolobiformes</taxon>
        <taxon>Hemiscylliidae</taxon>
        <taxon>Chiloscyllium</taxon>
    </lineage>
</organism>
<evidence type="ECO:0000256" key="3">
    <source>
        <dbReference type="PROSITE-ProRule" id="PRU01052"/>
    </source>
</evidence>
<comment type="similarity">
    <text evidence="3">Belongs to the TRAFAC class dynamin-like GTPase superfamily. GB1/RHD3 GTPase family.</text>
</comment>
<dbReference type="InterPro" id="IPR030386">
    <property type="entry name" value="G_GB1_RHD3_dom"/>
</dbReference>
<dbReference type="EMBL" id="BEZZ01185169">
    <property type="protein sequence ID" value="GCC46221.1"/>
    <property type="molecule type" value="Genomic_DNA"/>
</dbReference>
<protein>
    <recommendedName>
        <fullName evidence="4">GB1/RHD3-type G domain-containing protein</fullName>
    </recommendedName>
</protein>
<dbReference type="Proteomes" id="UP000287033">
    <property type="component" value="Unassembled WGS sequence"/>
</dbReference>